<gene>
    <name evidence="2" type="ORF">METZ01_LOCUS173807</name>
</gene>
<reference evidence="2" key="1">
    <citation type="submission" date="2018-05" db="EMBL/GenBank/DDBJ databases">
        <authorList>
            <person name="Lanie J.A."/>
            <person name="Ng W.-L."/>
            <person name="Kazmierczak K.M."/>
            <person name="Andrzejewski T.M."/>
            <person name="Davidsen T.M."/>
            <person name="Wayne K.J."/>
            <person name="Tettelin H."/>
            <person name="Glass J.I."/>
            <person name="Rusch D."/>
            <person name="Podicherti R."/>
            <person name="Tsui H.-C.T."/>
            <person name="Winkler M.E."/>
        </authorList>
    </citation>
    <scope>NUCLEOTIDE SEQUENCE</scope>
</reference>
<organism evidence="2">
    <name type="scientific">marine metagenome</name>
    <dbReference type="NCBI Taxonomy" id="408172"/>
    <lineage>
        <taxon>unclassified sequences</taxon>
        <taxon>metagenomes</taxon>
        <taxon>ecological metagenomes</taxon>
    </lineage>
</organism>
<dbReference type="AlphaFoldDB" id="A0A382C6K6"/>
<proteinExistence type="predicted"/>
<name>A0A382C6K6_9ZZZZ</name>
<evidence type="ECO:0000256" key="1">
    <source>
        <dbReference type="SAM" id="Phobius"/>
    </source>
</evidence>
<keyword evidence="1" id="KW-0812">Transmembrane</keyword>
<accession>A0A382C6K6</accession>
<dbReference type="EMBL" id="UINC01032764">
    <property type="protein sequence ID" value="SVB20953.1"/>
    <property type="molecule type" value="Genomic_DNA"/>
</dbReference>
<keyword evidence="1" id="KW-1133">Transmembrane helix</keyword>
<protein>
    <submittedName>
        <fullName evidence="2">Uncharacterized protein</fullName>
    </submittedName>
</protein>
<keyword evidence="1" id="KW-0472">Membrane</keyword>
<sequence>MEKLLCPNEKLGRVGIGVFFMLVVGGKASYFKTALKQPMNSWREYA</sequence>
<feature type="transmembrane region" description="Helical" evidence="1">
    <location>
        <begin position="12"/>
        <end position="31"/>
    </location>
</feature>
<evidence type="ECO:0000313" key="2">
    <source>
        <dbReference type="EMBL" id="SVB20953.1"/>
    </source>
</evidence>